<feature type="binding site" evidence="9">
    <location>
        <position position="118"/>
    </location>
    <ligand>
        <name>Mn(2+)</name>
        <dbReference type="ChEBI" id="CHEBI:29035"/>
    </ligand>
</feature>
<feature type="domain" description="Cupin type-1" evidence="12">
    <location>
        <begin position="70"/>
        <end position="222"/>
    </location>
</feature>
<dbReference type="GeneID" id="110724749"/>
<dbReference type="InterPro" id="IPR014710">
    <property type="entry name" value="RmlC-like_jellyroll"/>
</dbReference>
<dbReference type="InterPro" id="IPR019780">
    <property type="entry name" value="Germin_Mn-BS"/>
</dbReference>
<evidence type="ECO:0000313" key="14">
    <source>
        <dbReference type="Proteomes" id="UP000596660"/>
    </source>
</evidence>
<dbReference type="PANTHER" id="PTHR31238">
    <property type="entry name" value="GERMIN-LIKE PROTEIN SUBFAMILY 3 MEMBER 3"/>
    <property type="match status" value="1"/>
</dbReference>
<dbReference type="KEGG" id="cqi:110724749"/>
<proteinExistence type="inferred from homology"/>
<keyword evidence="11" id="KW-0732">Signal</keyword>
<evidence type="ECO:0000256" key="1">
    <source>
        <dbReference type="ARBA" id="ARBA00004271"/>
    </source>
</evidence>
<dbReference type="SMART" id="SM00835">
    <property type="entry name" value="Cupin_1"/>
    <property type="match status" value="1"/>
</dbReference>
<evidence type="ECO:0000256" key="11">
    <source>
        <dbReference type="RuleBase" id="RU366015"/>
    </source>
</evidence>
<dbReference type="OMA" id="FCVATEV"/>
<keyword evidence="6 10" id="KW-1015">Disulfide bond</keyword>
<dbReference type="FunFam" id="2.60.120.10:FF:000005">
    <property type="entry name" value="Germin-like protein subfamily 1 member 8"/>
    <property type="match status" value="1"/>
</dbReference>
<dbReference type="RefSeq" id="XP_021759895.1">
    <property type="nucleotide sequence ID" value="XM_021904203.1"/>
</dbReference>
<evidence type="ECO:0000256" key="9">
    <source>
        <dbReference type="PIRSR" id="PIRSR601929-2"/>
    </source>
</evidence>
<dbReference type="Gramene" id="AUR62014458-RA">
    <property type="protein sequence ID" value="AUR62014458-RA:cds"/>
    <property type="gene ID" value="AUR62014458"/>
</dbReference>
<keyword evidence="5 8" id="KW-0479">Metal-binding</keyword>
<keyword evidence="14" id="KW-1185">Reference proteome</keyword>
<dbReference type="AlphaFoldDB" id="A0A803LKG1"/>
<evidence type="ECO:0000256" key="2">
    <source>
        <dbReference type="ARBA" id="ARBA00007456"/>
    </source>
</evidence>
<evidence type="ECO:0000259" key="12">
    <source>
        <dbReference type="SMART" id="SM00835"/>
    </source>
</evidence>
<dbReference type="InterPro" id="IPR011051">
    <property type="entry name" value="RmlC_Cupin_sf"/>
</dbReference>
<keyword evidence="7 8" id="KW-0464">Manganese</keyword>
<protein>
    <recommendedName>
        <fullName evidence="11">Germin-like protein</fullName>
    </recommendedName>
</protein>
<dbReference type="SMR" id="A0A803LKG1"/>
<dbReference type="InterPro" id="IPR001929">
    <property type="entry name" value="Germin"/>
</dbReference>
<accession>A0A803LKG1</accession>
<dbReference type="InterPro" id="IPR006045">
    <property type="entry name" value="Cupin_1"/>
</dbReference>
<dbReference type="EnsemblPlants" id="AUR62014458-RA">
    <property type="protein sequence ID" value="AUR62014458-RA:cds"/>
    <property type="gene ID" value="AUR62014458"/>
</dbReference>
<dbReference type="PRINTS" id="PR00325">
    <property type="entry name" value="GERMIN"/>
</dbReference>
<dbReference type="Pfam" id="PF00190">
    <property type="entry name" value="Cupin_1"/>
    <property type="match status" value="1"/>
</dbReference>
<dbReference type="GO" id="GO:0030145">
    <property type="term" value="F:manganese ion binding"/>
    <property type="evidence" value="ECO:0007669"/>
    <property type="project" value="UniProtKB-UniRule"/>
</dbReference>
<name>A0A803LKG1_CHEQI</name>
<dbReference type="Gene3D" id="2.60.120.10">
    <property type="entry name" value="Jelly Rolls"/>
    <property type="match status" value="1"/>
</dbReference>
<comment type="similarity">
    <text evidence="2 11">Belongs to the germin family.</text>
</comment>
<feature type="signal peptide" evidence="11">
    <location>
        <begin position="1"/>
        <end position="27"/>
    </location>
</feature>
<feature type="binding site" evidence="8">
    <location>
        <position position="123"/>
    </location>
    <ligand>
        <name>oxalate</name>
        <dbReference type="ChEBI" id="CHEBI:30623"/>
    </ligand>
</feature>
<feature type="binding site" evidence="8">
    <location>
        <position position="113"/>
    </location>
    <ligand>
        <name>oxalate</name>
        <dbReference type="ChEBI" id="CHEBI:30623"/>
    </ligand>
</feature>
<dbReference type="OrthoDB" id="1921208at2759"/>
<feature type="binding site" evidence="8">
    <location>
        <position position="118"/>
    </location>
    <ligand>
        <name>oxalate</name>
        <dbReference type="ChEBI" id="CHEBI:30623"/>
    </ligand>
</feature>
<evidence type="ECO:0000256" key="5">
    <source>
        <dbReference type="ARBA" id="ARBA00022723"/>
    </source>
</evidence>
<comment type="subcellular location">
    <subcellularLocation>
        <location evidence="1 11">Secreted</location>
        <location evidence="1 11">Extracellular space</location>
        <location evidence="1 11">Apoplast</location>
    </subcellularLocation>
</comment>
<dbReference type="PROSITE" id="PS00725">
    <property type="entry name" value="GERMIN"/>
    <property type="match status" value="1"/>
</dbReference>
<sequence length="233" mass="25696">MEKNIITMWAILALFMVLAILSFTTDASDPDPLQDFCVATEVPEFEVFVNGKFCKNPKKVTADDFFYKGFNIPGEIKIPQGAVVTMVNYKNLPGLNTQGISIARADYAPFGVNAPHEHPRATEVFAVVKGSFYAGFVTTDNKLYDKILNEGDAMVFPRSLYHFQLNLGDTNAFAFVAFNSQNPARADVARGVFGAKGVFGTTPKIYDDVLSKTFLVDKTVIEQIQSQILSINV</sequence>
<keyword evidence="3 11" id="KW-0052">Apoplast</keyword>
<feature type="chain" id="PRO_5031601171" description="Germin-like protein" evidence="11">
    <location>
        <begin position="28"/>
        <end position="233"/>
    </location>
</feature>
<reference evidence="13" key="1">
    <citation type="journal article" date="2017" name="Nature">
        <title>The genome of Chenopodium quinoa.</title>
        <authorList>
            <person name="Jarvis D.E."/>
            <person name="Ho Y.S."/>
            <person name="Lightfoot D.J."/>
            <person name="Schmoeckel S.M."/>
            <person name="Li B."/>
            <person name="Borm T.J.A."/>
            <person name="Ohyanagi H."/>
            <person name="Mineta K."/>
            <person name="Michell C.T."/>
            <person name="Saber N."/>
            <person name="Kharbatia N.M."/>
            <person name="Rupper R.R."/>
            <person name="Sharp A.R."/>
            <person name="Dally N."/>
            <person name="Boughton B.A."/>
            <person name="Woo Y.H."/>
            <person name="Gao G."/>
            <person name="Schijlen E.G.W.M."/>
            <person name="Guo X."/>
            <person name="Momin A.A."/>
            <person name="Negrao S."/>
            <person name="Al-Babili S."/>
            <person name="Gehring C."/>
            <person name="Roessner U."/>
            <person name="Jung C."/>
            <person name="Murphy K."/>
            <person name="Arold S.T."/>
            <person name="Gojobori T."/>
            <person name="van der Linden C.G."/>
            <person name="van Loo E.N."/>
            <person name="Jellen E.N."/>
            <person name="Maughan P.J."/>
            <person name="Tester M."/>
        </authorList>
    </citation>
    <scope>NUCLEOTIDE SEQUENCE [LARGE SCALE GENOMIC DNA]</scope>
    <source>
        <strain evidence="13">cv. PI 614886</strain>
    </source>
</reference>
<evidence type="ECO:0000313" key="13">
    <source>
        <dbReference type="EnsemblPlants" id="AUR62014458-RA:cds"/>
    </source>
</evidence>
<organism evidence="13 14">
    <name type="scientific">Chenopodium quinoa</name>
    <name type="common">Quinoa</name>
    <dbReference type="NCBI Taxonomy" id="63459"/>
    <lineage>
        <taxon>Eukaryota</taxon>
        <taxon>Viridiplantae</taxon>
        <taxon>Streptophyta</taxon>
        <taxon>Embryophyta</taxon>
        <taxon>Tracheophyta</taxon>
        <taxon>Spermatophyta</taxon>
        <taxon>Magnoliopsida</taxon>
        <taxon>eudicotyledons</taxon>
        <taxon>Gunneridae</taxon>
        <taxon>Pentapetalae</taxon>
        <taxon>Caryophyllales</taxon>
        <taxon>Chenopodiaceae</taxon>
        <taxon>Chenopodioideae</taxon>
        <taxon>Atripliceae</taxon>
        <taxon>Chenopodium</taxon>
    </lineage>
</organism>
<evidence type="ECO:0000256" key="4">
    <source>
        <dbReference type="ARBA" id="ARBA00022525"/>
    </source>
</evidence>
<dbReference type="CDD" id="cd02241">
    <property type="entry name" value="cupin_OxOx"/>
    <property type="match status" value="1"/>
</dbReference>
<keyword evidence="4 11" id="KW-0964">Secreted</keyword>
<dbReference type="Proteomes" id="UP000596660">
    <property type="component" value="Unplaced"/>
</dbReference>
<evidence type="ECO:0000256" key="3">
    <source>
        <dbReference type="ARBA" id="ARBA00022523"/>
    </source>
</evidence>
<feature type="binding site" evidence="9">
    <location>
        <position position="162"/>
    </location>
    <ligand>
        <name>Mn(2+)</name>
        <dbReference type="ChEBI" id="CHEBI:29035"/>
    </ligand>
</feature>
<reference evidence="13" key="2">
    <citation type="submission" date="2021-03" db="UniProtKB">
        <authorList>
            <consortium name="EnsemblPlants"/>
        </authorList>
    </citation>
    <scope>IDENTIFICATION</scope>
</reference>
<feature type="disulfide bond" evidence="10">
    <location>
        <begin position="37"/>
        <end position="54"/>
    </location>
</feature>
<feature type="binding site" evidence="9">
    <location>
        <position position="123"/>
    </location>
    <ligand>
        <name>Mn(2+)</name>
        <dbReference type="ChEBI" id="CHEBI:29035"/>
    </ligand>
</feature>
<dbReference type="SUPFAM" id="SSF51182">
    <property type="entry name" value="RmlC-like cupins"/>
    <property type="match status" value="1"/>
</dbReference>
<evidence type="ECO:0000256" key="10">
    <source>
        <dbReference type="PIRSR" id="PIRSR601929-3"/>
    </source>
</evidence>
<gene>
    <name evidence="13" type="primary">LOC110724749</name>
</gene>
<dbReference type="GO" id="GO:0048046">
    <property type="term" value="C:apoplast"/>
    <property type="evidence" value="ECO:0007669"/>
    <property type="project" value="UniProtKB-SubCell"/>
</dbReference>
<evidence type="ECO:0000256" key="6">
    <source>
        <dbReference type="ARBA" id="ARBA00023157"/>
    </source>
</evidence>
<evidence type="ECO:0000256" key="7">
    <source>
        <dbReference type="ARBA" id="ARBA00023211"/>
    </source>
</evidence>
<feature type="binding site" evidence="9">
    <location>
        <position position="116"/>
    </location>
    <ligand>
        <name>Mn(2+)</name>
        <dbReference type="ChEBI" id="CHEBI:29035"/>
    </ligand>
</feature>
<evidence type="ECO:0000256" key="8">
    <source>
        <dbReference type="PIRSR" id="PIRSR601929-1"/>
    </source>
</evidence>